<sequence>YPITPNVVFALSDKFNDLYPYIMENLVLMKIKTDYFYRNNYEIDFIEEYNEKIKAIEIKKTDRDLKQLKLFTKKYDNVEPLMVTYDKEIHDDIDIMPLWKFLLQ</sequence>
<dbReference type="PANTHER" id="PTHR33295:SF18">
    <property type="entry name" value="AAA+ ATPASE DOMAIN-CONTAINING PROTEIN"/>
    <property type="match status" value="1"/>
</dbReference>
<dbReference type="GO" id="GO:0005524">
    <property type="term" value="F:ATP binding"/>
    <property type="evidence" value="ECO:0007669"/>
    <property type="project" value="UniProtKB-KW"/>
</dbReference>
<proteinExistence type="predicted"/>
<name>A0A7K4FP88_9ARCH</name>
<reference evidence="1 2" key="1">
    <citation type="submission" date="2020-05" db="EMBL/GenBank/DDBJ databases">
        <authorList>
            <person name="Zhang R."/>
        </authorList>
    </citation>
    <scope>NUCLEOTIDE SEQUENCE [LARGE SCALE GENOMIC DNA]</scope>
    <source>
        <strain evidence="1 2">DSM 28986</strain>
    </source>
</reference>
<feature type="non-terminal residue" evidence="1">
    <location>
        <position position="1"/>
    </location>
</feature>
<evidence type="ECO:0000313" key="2">
    <source>
        <dbReference type="Proteomes" id="UP000546917"/>
    </source>
</evidence>
<organism evidence="1 2">
    <name type="scientific">Ferroplasma acidiphilum</name>
    <dbReference type="NCBI Taxonomy" id="74969"/>
    <lineage>
        <taxon>Archaea</taxon>
        <taxon>Methanobacteriati</taxon>
        <taxon>Thermoplasmatota</taxon>
        <taxon>Thermoplasmata</taxon>
        <taxon>Thermoplasmatales</taxon>
        <taxon>Ferroplasmaceae</taxon>
        <taxon>Ferroplasma</taxon>
    </lineage>
</organism>
<dbReference type="EMBL" id="JABGBP010000309">
    <property type="protein sequence ID" value="NOL60822.1"/>
    <property type="molecule type" value="Genomic_DNA"/>
</dbReference>
<evidence type="ECO:0000313" key="1">
    <source>
        <dbReference type="EMBL" id="NOL60822.1"/>
    </source>
</evidence>
<dbReference type="AlphaFoldDB" id="A0A7K4FP88"/>
<dbReference type="Proteomes" id="UP000546917">
    <property type="component" value="Unassembled WGS sequence"/>
</dbReference>
<keyword evidence="1" id="KW-0067">ATP-binding</keyword>
<dbReference type="PANTHER" id="PTHR33295">
    <property type="entry name" value="ATPASE"/>
    <property type="match status" value="1"/>
</dbReference>
<comment type="caution">
    <text evidence="1">The sequence shown here is derived from an EMBL/GenBank/DDBJ whole genome shotgun (WGS) entry which is preliminary data.</text>
</comment>
<gene>
    <name evidence="1" type="ORF">HLB00_08280</name>
</gene>
<keyword evidence="1" id="KW-0547">Nucleotide-binding</keyword>
<protein>
    <submittedName>
        <fullName evidence="1">ATP-binding protein</fullName>
    </submittedName>
</protein>
<accession>A0A7K4FP88</accession>